<evidence type="ECO:0000313" key="1">
    <source>
        <dbReference type="EMBL" id="MCI72020.1"/>
    </source>
</evidence>
<organism evidence="1 2">
    <name type="scientific">Trifolium medium</name>
    <dbReference type="NCBI Taxonomy" id="97028"/>
    <lineage>
        <taxon>Eukaryota</taxon>
        <taxon>Viridiplantae</taxon>
        <taxon>Streptophyta</taxon>
        <taxon>Embryophyta</taxon>
        <taxon>Tracheophyta</taxon>
        <taxon>Spermatophyta</taxon>
        <taxon>Magnoliopsida</taxon>
        <taxon>eudicotyledons</taxon>
        <taxon>Gunneridae</taxon>
        <taxon>Pentapetalae</taxon>
        <taxon>rosids</taxon>
        <taxon>fabids</taxon>
        <taxon>Fabales</taxon>
        <taxon>Fabaceae</taxon>
        <taxon>Papilionoideae</taxon>
        <taxon>50 kb inversion clade</taxon>
        <taxon>NPAAA clade</taxon>
        <taxon>Hologalegina</taxon>
        <taxon>IRL clade</taxon>
        <taxon>Trifolieae</taxon>
        <taxon>Trifolium</taxon>
    </lineage>
</organism>
<evidence type="ECO:0000313" key="2">
    <source>
        <dbReference type="Proteomes" id="UP000265520"/>
    </source>
</evidence>
<reference evidence="1 2" key="1">
    <citation type="journal article" date="2018" name="Front. Plant Sci.">
        <title>Red Clover (Trifolium pratense) and Zigzag Clover (T. medium) - A Picture of Genomic Similarities and Differences.</title>
        <authorList>
            <person name="Dluhosova J."/>
            <person name="Istvanek J."/>
            <person name="Nedelnik J."/>
            <person name="Repkova J."/>
        </authorList>
    </citation>
    <scope>NUCLEOTIDE SEQUENCE [LARGE SCALE GENOMIC DNA]</scope>
    <source>
        <strain evidence="2">cv. 10/8</strain>
        <tissue evidence="1">Leaf</tissue>
    </source>
</reference>
<dbReference type="EMBL" id="LXQA010808804">
    <property type="protein sequence ID" value="MCI72020.1"/>
    <property type="molecule type" value="Genomic_DNA"/>
</dbReference>
<proteinExistence type="predicted"/>
<dbReference type="AlphaFoldDB" id="A0A392UHX4"/>
<name>A0A392UHX4_9FABA</name>
<protein>
    <submittedName>
        <fullName evidence="1">Uncharacterized protein</fullName>
    </submittedName>
</protein>
<dbReference type="Proteomes" id="UP000265520">
    <property type="component" value="Unassembled WGS sequence"/>
</dbReference>
<sequence>SEGCVGSDYEDYISSEPLKTIQVLKKLKVLTLKTVQVLNHWF</sequence>
<feature type="non-terminal residue" evidence="1">
    <location>
        <position position="1"/>
    </location>
</feature>
<comment type="caution">
    <text evidence="1">The sequence shown here is derived from an EMBL/GenBank/DDBJ whole genome shotgun (WGS) entry which is preliminary data.</text>
</comment>
<keyword evidence="2" id="KW-1185">Reference proteome</keyword>
<accession>A0A392UHX4</accession>